<dbReference type="AlphaFoldDB" id="A0A7R8HD73"/>
<gene>
    <name evidence="2" type="ORF">LSAA_13166</name>
</gene>
<sequence length="101" mass="12302">MSEKEVEEVWSEIKLLEDEKEKPKDRLERVRELEDLEERLMMENVKNVDLESQRSRDHDLKELKIKLEIEKMKLANEEFVENKVSQPSNDKETPREYKGWK</sequence>
<reference evidence="2" key="1">
    <citation type="submission" date="2021-02" db="EMBL/GenBank/DDBJ databases">
        <authorList>
            <person name="Bekaert M."/>
        </authorList>
    </citation>
    <scope>NUCLEOTIDE SEQUENCE</scope>
    <source>
        <strain evidence="2">IoA-00</strain>
    </source>
</reference>
<keyword evidence="3" id="KW-1185">Reference proteome</keyword>
<protein>
    <submittedName>
        <fullName evidence="2">(salmon louse) hypothetical protein</fullName>
    </submittedName>
</protein>
<evidence type="ECO:0000313" key="3">
    <source>
        <dbReference type="Proteomes" id="UP000675881"/>
    </source>
</evidence>
<dbReference type="Proteomes" id="UP000675881">
    <property type="component" value="Chromosome 7"/>
</dbReference>
<evidence type="ECO:0000256" key="1">
    <source>
        <dbReference type="SAM" id="MobiDB-lite"/>
    </source>
</evidence>
<dbReference type="EMBL" id="HG994586">
    <property type="protein sequence ID" value="CAF3004501.1"/>
    <property type="molecule type" value="Genomic_DNA"/>
</dbReference>
<feature type="compositionally biased region" description="Basic and acidic residues" evidence="1">
    <location>
        <begin position="89"/>
        <end position="101"/>
    </location>
</feature>
<evidence type="ECO:0000313" key="2">
    <source>
        <dbReference type="EMBL" id="CAF3004501.1"/>
    </source>
</evidence>
<name>A0A7R8HD73_LEPSM</name>
<feature type="region of interest" description="Disordered" evidence="1">
    <location>
        <begin position="79"/>
        <end position="101"/>
    </location>
</feature>
<organism evidence="2 3">
    <name type="scientific">Lepeophtheirus salmonis</name>
    <name type="common">Salmon louse</name>
    <name type="synonym">Caligus salmonis</name>
    <dbReference type="NCBI Taxonomy" id="72036"/>
    <lineage>
        <taxon>Eukaryota</taxon>
        <taxon>Metazoa</taxon>
        <taxon>Ecdysozoa</taxon>
        <taxon>Arthropoda</taxon>
        <taxon>Crustacea</taxon>
        <taxon>Multicrustacea</taxon>
        <taxon>Hexanauplia</taxon>
        <taxon>Copepoda</taxon>
        <taxon>Siphonostomatoida</taxon>
        <taxon>Caligidae</taxon>
        <taxon>Lepeophtheirus</taxon>
    </lineage>
</organism>
<proteinExistence type="predicted"/>
<accession>A0A7R8HD73</accession>